<accession>A0A5M9JYY6</accession>
<reference evidence="1 2" key="1">
    <citation type="submission" date="2019-06" db="EMBL/GenBank/DDBJ databases">
        <title>Genome Sequence of the Brown Rot Fungal Pathogen Monilinia fructicola.</title>
        <authorList>
            <person name="De Miccolis Angelini R.M."/>
            <person name="Landi L."/>
            <person name="Abate D."/>
            <person name="Pollastro S."/>
            <person name="Romanazzi G."/>
            <person name="Faretra F."/>
        </authorList>
    </citation>
    <scope>NUCLEOTIDE SEQUENCE [LARGE SCALE GENOMIC DNA]</scope>
    <source>
        <strain evidence="1 2">Mfrc123</strain>
    </source>
</reference>
<name>A0A5M9JYY6_MONFR</name>
<dbReference type="AlphaFoldDB" id="A0A5M9JYY6"/>
<comment type="caution">
    <text evidence="1">The sequence shown here is derived from an EMBL/GenBank/DDBJ whole genome shotgun (WGS) entry which is preliminary data.</text>
</comment>
<evidence type="ECO:0000313" key="2">
    <source>
        <dbReference type="Proteomes" id="UP000322873"/>
    </source>
</evidence>
<dbReference type="Proteomes" id="UP000322873">
    <property type="component" value="Unassembled WGS sequence"/>
</dbReference>
<organism evidence="1 2">
    <name type="scientific">Monilinia fructicola</name>
    <name type="common">Brown rot fungus</name>
    <name type="synonym">Ciboria fructicola</name>
    <dbReference type="NCBI Taxonomy" id="38448"/>
    <lineage>
        <taxon>Eukaryota</taxon>
        <taxon>Fungi</taxon>
        <taxon>Dikarya</taxon>
        <taxon>Ascomycota</taxon>
        <taxon>Pezizomycotina</taxon>
        <taxon>Leotiomycetes</taxon>
        <taxon>Helotiales</taxon>
        <taxon>Sclerotiniaceae</taxon>
        <taxon>Monilinia</taxon>
    </lineage>
</organism>
<evidence type="ECO:0000313" key="1">
    <source>
        <dbReference type="EMBL" id="KAA8573359.1"/>
    </source>
</evidence>
<protein>
    <submittedName>
        <fullName evidence="1">Uncharacterized protein</fullName>
    </submittedName>
</protein>
<sequence>MLDAWVSPPCVGHPIEFRTEYKRGRHVWRFTSPLFVECPEFEIVVVNNVKGRLVFLETGVEIYIFRASYPINIHRKSKLGGKAKNSLYTVFWISSSTTI</sequence>
<proteinExistence type="predicted"/>
<keyword evidence="2" id="KW-1185">Reference proteome</keyword>
<gene>
    <name evidence="1" type="ORF">EYC84_003842</name>
</gene>
<dbReference type="EMBL" id="VICG01000004">
    <property type="protein sequence ID" value="KAA8573359.1"/>
    <property type="molecule type" value="Genomic_DNA"/>
</dbReference>